<dbReference type="AlphaFoldDB" id="A0A402CKW6"/>
<reference evidence="1 2" key="1">
    <citation type="submission" date="2018-11" db="EMBL/GenBank/DDBJ databases">
        <title>Microbial catabolism of amino acid.</title>
        <authorList>
            <person name="Hibi M."/>
            <person name="Ogawa J."/>
        </authorList>
    </citation>
    <scope>NUCLEOTIDE SEQUENCE [LARGE SCALE GENOMIC DNA]</scope>
    <source>
        <strain evidence="1 2">C31-06</strain>
    </source>
</reference>
<evidence type="ECO:0000313" key="2">
    <source>
        <dbReference type="Proteomes" id="UP000287519"/>
    </source>
</evidence>
<dbReference type="InterPro" id="IPR029069">
    <property type="entry name" value="HotDog_dom_sf"/>
</dbReference>
<protein>
    <submittedName>
        <fullName evidence="1">Predicted thioesterase</fullName>
    </submittedName>
</protein>
<name>A0A402CKW6_RHOWR</name>
<sequence length="147" mass="16217">MTSTTRLERLPLEKFPCQREISLIFADIDTIGHVNNVAISRFFEEARVSLHRMVDNHLAAAVPRRLLLVHIDIDYLAEVFYPGDVQLGIGVTRIGRTSVQHSAALFQNGRCVAVSKSVDVNTVEGQVGPAELDAGHRSALLKCLLPM</sequence>
<gene>
    <name evidence="1" type="ORF">Rhow_008737</name>
</gene>
<dbReference type="Pfam" id="PF13279">
    <property type="entry name" value="4HBT_2"/>
    <property type="match status" value="1"/>
</dbReference>
<organism evidence="1 2">
    <name type="scientific">Rhodococcus wratislaviensis</name>
    <name type="common">Tsukamurella wratislaviensis</name>
    <dbReference type="NCBI Taxonomy" id="44752"/>
    <lineage>
        <taxon>Bacteria</taxon>
        <taxon>Bacillati</taxon>
        <taxon>Actinomycetota</taxon>
        <taxon>Actinomycetes</taxon>
        <taxon>Mycobacteriales</taxon>
        <taxon>Nocardiaceae</taxon>
        <taxon>Rhodococcus</taxon>
    </lineage>
</organism>
<dbReference type="SUPFAM" id="SSF54637">
    <property type="entry name" value="Thioesterase/thiol ester dehydrase-isomerase"/>
    <property type="match status" value="1"/>
</dbReference>
<proteinExistence type="predicted"/>
<dbReference type="RefSeq" id="WP_225858494.1">
    <property type="nucleotide sequence ID" value="NZ_BHYM01000092.1"/>
</dbReference>
<dbReference type="EMBL" id="BHYM01000092">
    <property type="protein sequence ID" value="GCE44316.1"/>
    <property type="molecule type" value="Genomic_DNA"/>
</dbReference>
<evidence type="ECO:0000313" key="1">
    <source>
        <dbReference type="EMBL" id="GCE44316.1"/>
    </source>
</evidence>
<dbReference type="CDD" id="cd00586">
    <property type="entry name" value="4HBT"/>
    <property type="match status" value="1"/>
</dbReference>
<keyword evidence="2" id="KW-1185">Reference proteome</keyword>
<accession>A0A402CKW6</accession>
<dbReference type="Gene3D" id="3.10.129.10">
    <property type="entry name" value="Hotdog Thioesterase"/>
    <property type="match status" value="1"/>
</dbReference>
<dbReference type="Proteomes" id="UP000287519">
    <property type="component" value="Unassembled WGS sequence"/>
</dbReference>
<comment type="caution">
    <text evidence="1">The sequence shown here is derived from an EMBL/GenBank/DDBJ whole genome shotgun (WGS) entry which is preliminary data.</text>
</comment>